<organism evidence="1 2">
    <name type="scientific">Streptoalloteichus tenebrarius (strain ATCC 17920 / DSM 40477 / JCM 4838 / CBS 697.72 / NBRC 16177 / NCIMB 11028 / NRRL B-12390 / A12253. 1 / ISP 5477)</name>
    <name type="common">Streptomyces tenebrarius</name>
    <dbReference type="NCBI Taxonomy" id="1933"/>
    <lineage>
        <taxon>Bacteria</taxon>
        <taxon>Bacillati</taxon>
        <taxon>Actinomycetota</taxon>
        <taxon>Actinomycetes</taxon>
        <taxon>Pseudonocardiales</taxon>
        <taxon>Pseudonocardiaceae</taxon>
        <taxon>Streptoalloteichus</taxon>
    </lineage>
</organism>
<evidence type="ECO:0000313" key="2">
    <source>
        <dbReference type="Proteomes" id="UP001205311"/>
    </source>
</evidence>
<dbReference type="Proteomes" id="UP001205311">
    <property type="component" value="Unassembled WGS sequence"/>
</dbReference>
<evidence type="ECO:0000313" key="1">
    <source>
        <dbReference type="EMBL" id="MCP2260308.1"/>
    </source>
</evidence>
<reference evidence="1 2" key="1">
    <citation type="submission" date="2022-06" db="EMBL/GenBank/DDBJ databases">
        <title>Genomic Encyclopedia of Archaeal and Bacterial Type Strains, Phase II (KMG-II): from individual species to whole genera.</title>
        <authorList>
            <person name="Goeker M."/>
        </authorList>
    </citation>
    <scope>NUCLEOTIDE SEQUENCE [LARGE SCALE GENOMIC DNA]</scope>
    <source>
        <strain evidence="1 2">DSM 40477</strain>
    </source>
</reference>
<proteinExistence type="predicted"/>
<gene>
    <name evidence="1" type="ORF">LX15_004021</name>
</gene>
<dbReference type="EMBL" id="JAMTCP010000025">
    <property type="protein sequence ID" value="MCP2260308.1"/>
    <property type="molecule type" value="Genomic_DNA"/>
</dbReference>
<accession>A0ABT1HXQ7</accession>
<name>A0ABT1HXQ7_STRSD</name>
<keyword evidence="2" id="KW-1185">Reference proteome</keyword>
<protein>
    <submittedName>
        <fullName evidence="1">Uncharacterized protein</fullName>
    </submittedName>
</protein>
<comment type="caution">
    <text evidence="1">The sequence shown here is derived from an EMBL/GenBank/DDBJ whole genome shotgun (WGS) entry which is preliminary data.</text>
</comment>
<sequence length="74" mass="7528">MSCWGVMSELPDSGAARPAPVHSLDTVCPTCQGNHEITVAKLSVTDDAGVSLTGSLECPQCGGDGRLTGFVPPV</sequence>